<keyword evidence="2" id="KW-0472">Membrane</keyword>
<dbReference type="AlphaFoldDB" id="A0A7H4P961"/>
<evidence type="ECO:0000313" key="3">
    <source>
        <dbReference type="Proteomes" id="UP000254571"/>
    </source>
</evidence>
<dbReference type="EMBL" id="UGMX01000002">
    <property type="protein sequence ID" value="STW08976.1"/>
    <property type="molecule type" value="Genomic_DNA"/>
</dbReference>
<comment type="caution">
    <text evidence="2">The sequence shown here is derived from an EMBL/GenBank/DDBJ whole genome shotgun (WGS) entry which is preliminary data.</text>
</comment>
<accession>A0A7H4P961</accession>
<dbReference type="InterPro" id="IPR025060">
    <property type="entry name" value="DUF3999"/>
</dbReference>
<sequence>MKWMKAVLCGVLLGAAGTAASSDEAREQPLDYRQGLMLETSGASPWYRVELPPTIYQGTAWPDLRDVRVFNHQGETVPFALQAQKVQPAMPETMALRLFPLQMSLVPPREESRRGLESLLLRSTTGIEIRLETEDVKALGQSYLLTLPVDKTDAFALAQLRLNWESLAANWQGKASLYSSRDLKYWHPVQEDAPLMDLARDNDRLKMDTISASLTLSAQGNRYLLLILDAQSKAPALNSVTALAERREPESTRIELNAQAHRVSDEEAVWRWARASAADFAQNIVGRRRGSTGRARLAQRRNEPWQPLTKTVLYQLDGKRSDDIPLSGQPVEAVRIKTINARLSASLPAISGARR</sequence>
<gene>
    <name evidence="2" type="ORF">NCTC9149_05449</name>
</gene>
<name>A0A7H4P961_9ENTR</name>
<feature type="chain" id="PRO_5028965075" evidence="1">
    <location>
        <begin position="21"/>
        <end position="355"/>
    </location>
</feature>
<evidence type="ECO:0000256" key="1">
    <source>
        <dbReference type="SAM" id="SignalP"/>
    </source>
</evidence>
<feature type="signal peptide" evidence="1">
    <location>
        <begin position="1"/>
        <end position="20"/>
    </location>
</feature>
<dbReference type="Pfam" id="PF13163">
    <property type="entry name" value="DUF3999"/>
    <property type="match status" value="1"/>
</dbReference>
<keyword evidence="2" id="KW-0812">Transmembrane</keyword>
<protein>
    <submittedName>
        <fullName evidence="2">Transmembrane protein</fullName>
    </submittedName>
</protein>
<dbReference type="Proteomes" id="UP000254571">
    <property type="component" value="Unassembled WGS sequence"/>
</dbReference>
<evidence type="ECO:0000313" key="2">
    <source>
        <dbReference type="EMBL" id="STW08976.1"/>
    </source>
</evidence>
<proteinExistence type="predicted"/>
<reference evidence="2 3" key="1">
    <citation type="submission" date="2018-06" db="EMBL/GenBank/DDBJ databases">
        <authorList>
            <consortium name="Pathogen Informatics"/>
            <person name="Doyle S."/>
        </authorList>
    </citation>
    <scope>NUCLEOTIDE SEQUENCE [LARGE SCALE GENOMIC DNA]</scope>
    <source>
        <strain evidence="2 3">NCTC9149</strain>
    </source>
</reference>
<keyword evidence="1" id="KW-0732">Signal</keyword>
<organism evidence="2 3">
    <name type="scientific">Klebsiella grimontii</name>
    <dbReference type="NCBI Taxonomy" id="2058152"/>
    <lineage>
        <taxon>Bacteria</taxon>
        <taxon>Pseudomonadati</taxon>
        <taxon>Pseudomonadota</taxon>
        <taxon>Gammaproteobacteria</taxon>
        <taxon>Enterobacterales</taxon>
        <taxon>Enterobacteriaceae</taxon>
        <taxon>Klebsiella/Raoultella group</taxon>
        <taxon>Klebsiella</taxon>
    </lineage>
</organism>